<dbReference type="InterPro" id="IPR013717">
    <property type="entry name" value="PIG-P"/>
</dbReference>
<organism evidence="8 9">
    <name type="scientific">Gonapodya prolifera (strain JEL478)</name>
    <name type="common">Monoblepharis prolifera</name>
    <dbReference type="NCBI Taxonomy" id="1344416"/>
    <lineage>
        <taxon>Eukaryota</taxon>
        <taxon>Fungi</taxon>
        <taxon>Fungi incertae sedis</taxon>
        <taxon>Chytridiomycota</taxon>
        <taxon>Chytridiomycota incertae sedis</taxon>
        <taxon>Monoblepharidomycetes</taxon>
        <taxon>Monoblepharidales</taxon>
        <taxon>Gonapodyaceae</taxon>
        <taxon>Gonapodya</taxon>
    </lineage>
</organism>
<protein>
    <submittedName>
        <fullName evidence="8">PIG-P-domain-containing protein</fullName>
    </submittedName>
</protein>
<feature type="transmembrane region" description="Helical" evidence="6">
    <location>
        <begin position="27"/>
        <end position="46"/>
    </location>
</feature>
<feature type="compositionally biased region" description="Low complexity" evidence="5">
    <location>
        <begin position="183"/>
        <end position="192"/>
    </location>
</feature>
<comment type="subcellular location">
    <subcellularLocation>
        <location evidence="1">Membrane</location>
        <topology evidence="1">Multi-pass membrane protein</topology>
    </subcellularLocation>
</comment>
<evidence type="ECO:0000256" key="6">
    <source>
        <dbReference type="SAM" id="Phobius"/>
    </source>
</evidence>
<dbReference type="InterPro" id="IPR052263">
    <property type="entry name" value="GPI_Anchor_Biosynth"/>
</dbReference>
<dbReference type="EMBL" id="KQ965783">
    <property type="protein sequence ID" value="KXS12944.1"/>
    <property type="molecule type" value="Genomic_DNA"/>
</dbReference>
<dbReference type="GO" id="GO:0005783">
    <property type="term" value="C:endoplasmic reticulum"/>
    <property type="evidence" value="ECO:0007669"/>
    <property type="project" value="TreeGrafter"/>
</dbReference>
<feature type="compositionally biased region" description="Basic and acidic residues" evidence="5">
    <location>
        <begin position="131"/>
        <end position="150"/>
    </location>
</feature>
<feature type="region of interest" description="Disordered" evidence="5">
    <location>
        <begin position="123"/>
        <end position="229"/>
    </location>
</feature>
<evidence type="ECO:0000313" key="9">
    <source>
        <dbReference type="Proteomes" id="UP000070544"/>
    </source>
</evidence>
<dbReference type="GO" id="GO:0016020">
    <property type="term" value="C:membrane"/>
    <property type="evidence" value="ECO:0007669"/>
    <property type="project" value="UniProtKB-SubCell"/>
</dbReference>
<feature type="domain" description="PIG-P" evidence="7">
    <location>
        <begin position="22"/>
        <end position="248"/>
    </location>
</feature>
<feature type="compositionally biased region" description="Low complexity" evidence="5">
    <location>
        <begin position="212"/>
        <end position="223"/>
    </location>
</feature>
<keyword evidence="9" id="KW-1185">Reference proteome</keyword>
<dbReference type="GO" id="GO:0006506">
    <property type="term" value="P:GPI anchor biosynthetic process"/>
    <property type="evidence" value="ECO:0007669"/>
    <property type="project" value="TreeGrafter"/>
</dbReference>
<dbReference type="PANTHER" id="PTHR46346">
    <property type="entry name" value="PHOSPHATIDYLINOSITOL N-ACETYLGLUCOSAMINYLTRANSFERASE SUBUNIT P"/>
    <property type="match status" value="1"/>
</dbReference>
<gene>
    <name evidence="8" type="ORF">M427DRAFT_387226</name>
</gene>
<evidence type="ECO:0000313" key="8">
    <source>
        <dbReference type="EMBL" id="KXS12944.1"/>
    </source>
</evidence>
<evidence type="ECO:0000256" key="4">
    <source>
        <dbReference type="ARBA" id="ARBA00023136"/>
    </source>
</evidence>
<evidence type="ECO:0000256" key="1">
    <source>
        <dbReference type="ARBA" id="ARBA00004141"/>
    </source>
</evidence>
<feature type="transmembrane region" description="Helical" evidence="6">
    <location>
        <begin position="66"/>
        <end position="89"/>
    </location>
</feature>
<accession>A0A139A8B6</accession>
<keyword evidence="2 6" id="KW-0812">Transmembrane</keyword>
<sequence>MPRRNRTLPLPLPAVFGPVPSRATSGFALYITSYVAFVLWILWAYLPDAALKAIGVTYFPDRTWSLHIPAFILILLPFIVVFHACWITLNNPPLHDHRAIVDEHAVVTAGVVRADWWRGREKGSRRRTRRRVEGDGHGDEHGDGRRRGGEDVATATAVEYGRWRRREDAATATADKDEDADPPTENGLHPNSSTPPPHPDDPDDPDEHDHSSTASSSSSSSSSSDDEMHRALTELRDLPIGVVTRMLYGGEDWIRDFSGPGPGRGGGDVRVMGVGAGEGVEGMAVPFSWVVETAGLVEGGVQGGTADGPEDTRVVDS</sequence>
<evidence type="ECO:0000256" key="2">
    <source>
        <dbReference type="ARBA" id="ARBA00022692"/>
    </source>
</evidence>
<dbReference type="Proteomes" id="UP000070544">
    <property type="component" value="Unassembled WGS sequence"/>
</dbReference>
<keyword evidence="4 6" id="KW-0472">Membrane</keyword>
<keyword evidence="3 6" id="KW-1133">Transmembrane helix</keyword>
<evidence type="ECO:0000259" key="7">
    <source>
        <dbReference type="Pfam" id="PF08510"/>
    </source>
</evidence>
<proteinExistence type="predicted"/>
<dbReference type="AlphaFoldDB" id="A0A139A8B6"/>
<dbReference type="PANTHER" id="PTHR46346:SF1">
    <property type="entry name" value="PHOSPHATIDYLINOSITOL N-ACETYLGLUCOSAMINYLTRANSFERASE SUBUNIT P"/>
    <property type="match status" value="1"/>
</dbReference>
<dbReference type="OrthoDB" id="690928at2759"/>
<name>A0A139A8B6_GONPJ</name>
<evidence type="ECO:0000256" key="3">
    <source>
        <dbReference type="ARBA" id="ARBA00022989"/>
    </source>
</evidence>
<dbReference type="Pfam" id="PF08510">
    <property type="entry name" value="PIG-P"/>
    <property type="match status" value="1"/>
</dbReference>
<reference evidence="8 9" key="1">
    <citation type="journal article" date="2015" name="Genome Biol. Evol.">
        <title>Phylogenomic analyses indicate that early fungi evolved digesting cell walls of algal ancestors of land plants.</title>
        <authorList>
            <person name="Chang Y."/>
            <person name="Wang S."/>
            <person name="Sekimoto S."/>
            <person name="Aerts A.L."/>
            <person name="Choi C."/>
            <person name="Clum A."/>
            <person name="LaButti K.M."/>
            <person name="Lindquist E.A."/>
            <person name="Yee Ngan C."/>
            <person name="Ohm R.A."/>
            <person name="Salamov A.A."/>
            <person name="Grigoriev I.V."/>
            <person name="Spatafora J.W."/>
            <person name="Berbee M.L."/>
        </authorList>
    </citation>
    <scope>NUCLEOTIDE SEQUENCE [LARGE SCALE GENOMIC DNA]</scope>
    <source>
        <strain evidence="8 9">JEL478</strain>
    </source>
</reference>
<dbReference type="STRING" id="1344416.A0A139A8B6"/>
<evidence type="ECO:0000256" key="5">
    <source>
        <dbReference type="SAM" id="MobiDB-lite"/>
    </source>
</evidence>